<accession>A0AAU7VMY5</accession>
<name>A0AAU7VMY5_9FIRM</name>
<reference evidence="2" key="1">
    <citation type="journal article" date="2013" name="Extremophiles">
        <title>Proteinivorax tanatarense gen. nov., sp. nov., an anaerobic, haloalkaliphilic, proteolytic bacterium isolated from a decaying algal bloom, and proposal of Proteinivoraceae fam. nov.</title>
        <authorList>
            <person name="Kevbrin V."/>
            <person name="Boltyanskaya Y."/>
            <person name="Zhilina T."/>
            <person name="Kolganova T."/>
            <person name="Lavrentjeva E."/>
            <person name="Kuznetsov B."/>
        </authorList>
    </citation>
    <scope>NUCLEOTIDE SEQUENCE</scope>
    <source>
        <strain evidence="2">Z-910T</strain>
    </source>
</reference>
<evidence type="ECO:0000313" key="2">
    <source>
        <dbReference type="EMBL" id="XBX75430.1"/>
    </source>
</evidence>
<organism evidence="2">
    <name type="scientific">Proteinivorax tanatarense</name>
    <dbReference type="NCBI Taxonomy" id="1260629"/>
    <lineage>
        <taxon>Bacteria</taxon>
        <taxon>Bacillati</taxon>
        <taxon>Bacillota</taxon>
        <taxon>Clostridia</taxon>
        <taxon>Eubacteriales</taxon>
        <taxon>Proteinivoracaceae</taxon>
        <taxon>Proteinivorax</taxon>
    </lineage>
</organism>
<feature type="region of interest" description="Disordered" evidence="1">
    <location>
        <begin position="305"/>
        <end position="324"/>
    </location>
</feature>
<protein>
    <submittedName>
        <fullName evidence="2">Uncharacterized protein</fullName>
    </submittedName>
</protein>
<gene>
    <name evidence="2" type="ORF">PRVXT_000553</name>
</gene>
<reference evidence="2" key="2">
    <citation type="submission" date="2024-06" db="EMBL/GenBank/DDBJ databases">
        <authorList>
            <person name="Petrova K.O."/>
            <person name="Toshchakov S.V."/>
            <person name="Boltjanskaja Y.V."/>
            <person name="Kevbrin V."/>
        </authorList>
    </citation>
    <scope>NUCLEOTIDE SEQUENCE</scope>
    <source>
        <strain evidence="2">Z-910T</strain>
    </source>
</reference>
<evidence type="ECO:0000256" key="1">
    <source>
        <dbReference type="SAM" id="MobiDB-lite"/>
    </source>
</evidence>
<sequence>MGYKIIKYNAQVPGEAYKNDGTLYLPLNYLWSNFSILEKEKVLFLDSPLADLNIGLIYNNDNTPKSYFTETKRLLEGSGCNVKIASNQDKELYTFDLLLCLSNMEGIFKTEYNGLSLNGSKKLADNFRWSLIKMFELDYISPPQKRSIENLTHLTTLKKISIPVVNINWRSKDCKEESYIKLGLSILIGLLKFTTNSIPEVNWEIFLTNISSQNRGKNQETQNTESKENTDKIINHDNTASKATLVEIAPRQDKTIVEPSKDVKLKKEDSVMTKANKDNKRGKIVKNPTPAQKIYLKKMLEKQNKKMKNNNIVGKPASKSGLKT</sequence>
<dbReference type="EMBL" id="CP158367">
    <property type="protein sequence ID" value="XBX75430.1"/>
    <property type="molecule type" value="Genomic_DNA"/>
</dbReference>
<proteinExistence type="predicted"/>
<dbReference type="AlphaFoldDB" id="A0AAU7VMY5"/>
<dbReference type="RefSeq" id="WP_350344174.1">
    <property type="nucleotide sequence ID" value="NZ_CP158367.1"/>
</dbReference>